<comment type="caution">
    <text evidence="2">The sequence shown here is derived from an EMBL/GenBank/DDBJ whole genome shotgun (WGS) entry which is preliminary data.</text>
</comment>
<dbReference type="EMBL" id="CAJNOK010019251">
    <property type="protein sequence ID" value="CAF1296328.1"/>
    <property type="molecule type" value="Genomic_DNA"/>
</dbReference>
<dbReference type="EMBL" id="CAJOBA010040827">
    <property type="protein sequence ID" value="CAF4101578.1"/>
    <property type="molecule type" value="Genomic_DNA"/>
</dbReference>
<dbReference type="AlphaFoldDB" id="A0A8S2QMB4"/>
<accession>A0A8S2QMB4</accession>
<evidence type="ECO:0000313" key="1">
    <source>
        <dbReference type="EMBL" id="CAF1296328.1"/>
    </source>
</evidence>
<dbReference type="Proteomes" id="UP000677228">
    <property type="component" value="Unassembled WGS sequence"/>
</dbReference>
<reference evidence="2" key="1">
    <citation type="submission" date="2021-02" db="EMBL/GenBank/DDBJ databases">
        <authorList>
            <person name="Nowell W R."/>
        </authorList>
    </citation>
    <scope>NUCLEOTIDE SEQUENCE</scope>
</reference>
<evidence type="ECO:0000313" key="2">
    <source>
        <dbReference type="EMBL" id="CAF4101578.1"/>
    </source>
</evidence>
<gene>
    <name evidence="1" type="ORF">OVA965_LOCUS28317</name>
    <name evidence="2" type="ORF">TMI583_LOCUS29070</name>
</gene>
<sequence>MRCSGCGDARVWWWSVRRETMWIAATASDNSIKERERYLKKNRINDNFSVSSHFVESSSSVTPSPSPDQNNMSQFDLQNEELRISSSNSSDSEEYLFDSIDDNTRNERLNDFLTDDINIDNDVHNYMDEDENRYFSIYNRDLRPLHPYTNVITGETNERFLELIRRGLIKRNLSEIDYYSNQTSPIFDNDIIIGERYRKLKETHNNHPFISLIFHLNGFPLVKSTKFCLWTF</sequence>
<proteinExistence type="predicted"/>
<dbReference type="Proteomes" id="UP000682733">
    <property type="component" value="Unassembled WGS sequence"/>
</dbReference>
<name>A0A8S2QMB4_9BILA</name>
<organism evidence="2 3">
    <name type="scientific">Didymodactylos carnosus</name>
    <dbReference type="NCBI Taxonomy" id="1234261"/>
    <lineage>
        <taxon>Eukaryota</taxon>
        <taxon>Metazoa</taxon>
        <taxon>Spiralia</taxon>
        <taxon>Gnathifera</taxon>
        <taxon>Rotifera</taxon>
        <taxon>Eurotatoria</taxon>
        <taxon>Bdelloidea</taxon>
        <taxon>Philodinida</taxon>
        <taxon>Philodinidae</taxon>
        <taxon>Didymodactylos</taxon>
    </lineage>
</organism>
<evidence type="ECO:0000313" key="3">
    <source>
        <dbReference type="Proteomes" id="UP000682733"/>
    </source>
</evidence>
<protein>
    <submittedName>
        <fullName evidence="2">Uncharacterized protein</fullName>
    </submittedName>
</protein>